<proteinExistence type="predicted"/>
<dbReference type="Proteomes" id="UP001431131">
    <property type="component" value="Unassembled WGS sequence"/>
</dbReference>
<dbReference type="AlphaFoldDB" id="A0AAW5DWT6"/>
<organism evidence="1 2">
    <name type="scientific">Fredinandcohnia quinoae</name>
    <dbReference type="NCBI Taxonomy" id="2918902"/>
    <lineage>
        <taxon>Bacteria</taxon>
        <taxon>Bacillati</taxon>
        <taxon>Bacillota</taxon>
        <taxon>Bacilli</taxon>
        <taxon>Bacillales</taxon>
        <taxon>Bacillaceae</taxon>
        <taxon>Fredinandcohnia</taxon>
    </lineage>
</organism>
<comment type="caution">
    <text evidence="1">The sequence shown here is derived from an EMBL/GenBank/DDBJ whole genome shotgun (WGS) entry which is preliminary data.</text>
</comment>
<gene>
    <name evidence="1" type="ORF">MJG50_07200</name>
</gene>
<dbReference type="RefSeq" id="WP_240254086.1">
    <property type="nucleotide sequence ID" value="NZ_JAKTTI010000007.1"/>
</dbReference>
<reference evidence="1" key="1">
    <citation type="submission" date="2022-02" db="EMBL/GenBank/DDBJ databases">
        <title>Fredinandcohnia quinoae sp. nov. isolated from Chenopodium quinoa seeds.</title>
        <authorList>
            <person name="Saati-Santamaria Z."/>
            <person name="Flores-Felix J.D."/>
            <person name="Igual J.M."/>
            <person name="Velazquez E."/>
            <person name="Garcia-Fraile P."/>
            <person name="Martinez-Molina E."/>
        </authorList>
    </citation>
    <scope>NUCLEOTIDE SEQUENCE</scope>
    <source>
        <strain evidence="1">SECRCQ15</strain>
    </source>
</reference>
<keyword evidence="2" id="KW-1185">Reference proteome</keyword>
<name>A0AAW5DWT6_9BACI</name>
<dbReference type="EMBL" id="JAKTTI010000007">
    <property type="protein sequence ID" value="MCH1625110.1"/>
    <property type="molecule type" value="Genomic_DNA"/>
</dbReference>
<evidence type="ECO:0000313" key="1">
    <source>
        <dbReference type="EMBL" id="MCH1625110.1"/>
    </source>
</evidence>
<accession>A0AAW5DWT6</accession>
<protein>
    <submittedName>
        <fullName evidence="1">Uncharacterized protein</fullName>
    </submittedName>
</protein>
<sequence length="64" mass="7604">MSFLKYLVTFGASGRIVSKVEEFDSLQDEYEALYRRMEDKRESVIKTLKKVVKIKVKSIKFQRI</sequence>
<evidence type="ECO:0000313" key="2">
    <source>
        <dbReference type="Proteomes" id="UP001431131"/>
    </source>
</evidence>